<dbReference type="PANTHER" id="PTHR30188:SF3">
    <property type="entry name" value="ABC TRANSPORTER PERMEASE"/>
    <property type="match status" value="1"/>
</dbReference>
<keyword evidence="1" id="KW-0997">Cell inner membrane</keyword>
<evidence type="ECO:0000259" key="2">
    <source>
        <dbReference type="PROSITE" id="PS50801"/>
    </source>
</evidence>
<dbReference type="PROSITE" id="PS50801">
    <property type="entry name" value="STAS"/>
    <property type="match status" value="1"/>
</dbReference>
<dbReference type="Gene3D" id="3.30.750.24">
    <property type="entry name" value="STAS domain"/>
    <property type="match status" value="1"/>
</dbReference>
<dbReference type="GO" id="GO:0005548">
    <property type="term" value="F:phospholipid transporter activity"/>
    <property type="evidence" value="ECO:0007669"/>
    <property type="project" value="TreeGrafter"/>
</dbReference>
<dbReference type="AlphaFoldDB" id="A0A1P8UHN6"/>
<dbReference type="NCBIfam" id="TIGR00056">
    <property type="entry name" value="MlaE family lipid ABC transporter permease subunit"/>
    <property type="match status" value="1"/>
</dbReference>
<name>A0A1P8UHN6_9GAMM</name>
<keyword evidence="1" id="KW-0472">Membrane</keyword>
<dbReference type="InterPro" id="IPR058548">
    <property type="entry name" value="MlaB-like_STAS"/>
</dbReference>
<dbReference type="Pfam" id="PF13466">
    <property type="entry name" value="STAS_2"/>
    <property type="match status" value="1"/>
</dbReference>
<sequence length="371" mass="39299">MSHGTPTLRTEGAVVHLGGSWIAAQLRNLDGKTLQRAMPHDSALTLDLGAVDTLDTSGAWLIQRLLLDLRAAGRDVTTQHANPNIAALLELIGAQNDPRAHSGARRPPGLLETVGRASLGTLRTAYEFLSFLGEGALTTLRATAMPRHLRPRMLLKTIEQAGVNALPIIGLLSFLIGVVIAYQSALFLRQYGANIYLADLVGISMVRELAPLMTAIIVAGRTGSAFTAQIGTMMVTEEVDALRAMGIRPLEILFIPKVLGLMIALPLLTLFADVMGVLGGAVIGQTVLGISPHAYFDELIQAVSVSSYLVGLSKTPVFAVVIATVGCYQGFKVRGSAESVGQRTTLSVVQAIFLVIVIDAAFSIIFNGLGL</sequence>
<dbReference type="SUPFAM" id="SSF52091">
    <property type="entry name" value="SpoIIaa-like"/>
    <property type="match status" value="1"/>
</dbReference>
<feature type="transmembrane region" description="Helical" evidence="1">
    <location>
        <begin position="161"/>
        <end position="183"/>
    </location>
</feature>
<feature type="domain" description="STAS" evidence="2">
    <location>
        <begin position="1"/>
        <end position="93"/>
    </location>
</feature>
<reference evidence="3 4" key="1">
    <citation type="submission" date="2017-01" db="EMBL/GenBank/DDBJ databases">
        <title>Draft sequence of Acidihalobacter ferrooxidans strain DSM 14175 (strain V8).</title>
        <authorList>
            <person name="Khaleque H.N."/>
            <person name="Ramsay J.P."/>
            <person name="Murphy R.J.T."/>
            <person name="Kaksonen A.H."/>
            <person name="Boxall N.J."/>
            <person name="Watkin E.L.J."/>
        </authorList>
    </citation>
    <scope>NUCLEOTIDE SEQUENCE [LARGE SCALE GENOMIC DNA]</scope>
    <source>
        <strain evidence="3 4">V8</strain>
    </source>
</reference>
<feature type="transmembrane region" description="Helical" evidence="1">
    <location>
        <begin position="308"/>
        <end position="331"/>
    </location>
</feature>
<evidence type="ECO:0000313" key="4">
    <source>
        <dbReference type="Proteomes" id="UP000243807"/>
    </source>
</evidence>
<dbReference type="Pfam" id="PF02405">
    <property type="entry name" value="MlaE"/>
    <property type="match status" value="1"/>
</dbReference>
<accession>A0A1P8UHN6</accession>
<organism evidence="3 4">
    <name type="scientific">Acidihalobacter ferrooxydans</name>
    <dbReference type="NCBI Taxonomy" id="1765967"/>
    <lineage>
        <taxon>Bacteria</taxon>
        <taxon>Pseudomonadati</taxon>
        <taxon>Pseudomonadota</taxon>
        <taxon>Gammaproteobacteria</taxon>
        <taxon>Chromatiales</taxon>
        <taxon>Ectothiorhodospiraceae</taxon>
        <taxon>Acidihalobacter</taxon>
    </lineage>
</organism>
<keyword evidence="1" id="KW-1003">Cell membrane</keyword>
<comment type="subcellular location">
    <subcellularLocation>
        <location evidence="1">Cell inner membrane</location>
        <topology evidence="1">Multi-pass membrane protein</topology>
    </subcellularLocation>
</comment>
<comment type="similarity">
    <text evidence="1">Belongs to the MlaE permease family.</text>
</comment>
<keyword evidence="1" id="KW-0812">Transmembrane</keyword>
<keyword evidence="4" id="KW-1185">Reference proteome</keyword>
<dbReference type="InterPro" id="IPR036513">
    <property type="entry name" value="STAS_dom_sf"/>
</dbReference>
<feature type="transmembrane region" description="Helical" evidence="1">
    <location>
        <begin position="351"/>
        <end position="369"/>
    </location>
</feature>
<feature type="transmembrane region" description="Helical" evidence="1">
    <location>
        <begin position="195"/>
        <end position="219"/>
    </location>
</feature>
<proteinExistence type="inferred from homology"/>
<dbReference type="OrthoDB" id="9810518at2"/>
<dbReference type="PANTHER" id="PTHR30188">
    <property type="entry name" value="ABC TRANSPORTER PERMEASE PROTEIN-RELATED"/>
    <property type="match status" value="1"/>
</dbReference>
<dbReference type="KEGG" id="afy:BW247_09840"/>
<dbReference type="InterPro" id="IPR030802">
    <property type="entry name" value="Permease_MalE"/>
</dbReference>
<evidence type="ECO:0000313" key="3">
    <source>
        <dbReference type="EMBL" id="APZ43355.1"/>
    </source>
</evidence>
<dbReference type="EMBL" id="CP019434">
    <property type="protein sequence ID" value="APZ43355.1"/>
    <property type="molecule type" value="Genomic_DNA"/>
</dbReference>
<protein>
    <recommendedName>
        <fullName evidence="2">STAS domain-containing protein</fullName>
    </recommendedName>
</protein>
<evidence type="ECO:0000256" key="1">
    <source>
        <dbReference type="RuleBase" id="RU362044"/>
    </source>
</evidence>
<dbReference type="STRING" id="1765967.BW247_09840"/>
<dbReference type="InterPro" id="IPR003453">
    <property type="entry name" value="ABC_MlaE_roteobac"/>
</dbReference>
<gene>
    <name evidence="3" type="ORF">BW247_09840</name>
</gene>
<dbReference type="GO" id="GO:0043190">
    <property type="term" value="C:ATP-binding cassette (ABC) transporter complex"/>
    <property type="evidence" value="ECO:0007669"/>
    <property type="project" value="InterPro"/>
</dbReference>
<dbReference type="InterPro" id="IPR002645">
    <property type="entry name" value="STAS_dom"/>
</dbReference>
<dbReference type="RefSeq" id="WP_076836996.1">
    <property type="nucleotide sequence ID" value="NZ_CP019434.1"/>
</dbReference>
<dbReference type="Proteomes" id="UP000243807">
    <property type="component" value="Chromosome"/>
</dbReference>
<feature type="transmembrane region" description="Helical" evidence="1">
    <location>
        <begin position="252"/>
        <end position="271"/>
    </location>
</feature>
<keyword evidence="1" id="KW-1133">Transmembrane helix</keyword>